<dbReference type="Proteomes" id="UP001183246">
    <property type="component" value="Unassembled WGS sequence"/>
</dbReference>
<dbReference type="EMBL" id="JAVREL010000005">
    <property type="protein sequence ID" value="MDT0343160.1"/>
    <property type="molecule type" value="Genomic_DNA"/>
</dbReference>
<evidence type="ECO:0000313" key="2">
    <source>
        <dbReference type="EMBL" id="MDT0343160.1"/>
    </source>
</evidence>
<gene>
    <name evidence="2" type="ORF">RM590_11120</name>
</gene>
<dbReference type="InterPro" id="IPR016195">
    <property type="entry name" value="Pol/histidinol_Pase-like"/>
</dbReference>
<dbReference type="PANTHER" id="PTHR42924">
    <property type="entry name" value="EXONUCLEASE"/>
    <property type="match status" value="1"/>
</dbReference>
<comment type="caution">
    <text evidence="2">The sequence shown here is derived from an EMBL/GenBank/DDBJ whole genome shotgun (WGS) entry which is preliminary data.</text>
</comment>
<dbReference type="InterPro" id="IPR003141">
    <property type="entry name" value="Pol/His_phosphatase_N"/>
</dbReference>
<reference evidence="3" key="1">
    <citation type="submission" date="2023-07" db="EMBL/GenBank/DDBJ databases">
        <title>30 novel species of actinomycetes from the DSMZ collection.</title>
        <authorList>
            <person name="Nouioui I."/>
        </authorList>
    </citation>
    <scope>NUCLEOTIDE SEQUENCE [LARGE SCALE GENOMIC DNA]</scope>
    <source>
        <strain evidence="3">DSM 44938</strain>
    </source>
</reference>
<dbReference type="PANTHER" id="PTHR42924:SF3">
    <property type="entry name" value="POLYMERASE_HISTIDINOL PHOSPHATASE N-TERMINAL DOMAIN-CONTAINING PROTEIN"/>
    <property type="match status" value="1"/>
</dbReference>
<dbReference type="InterPro" id="IPR006311">
    <property type="entry name" value="TAT_signal"/>
</dbReference>
<dbReference type="RefSeq" id="WP_311704298.1">
    <property type="nucleotide sequence ID" value="NZ_JAVREL010000005.1"/>
</dbReference>
<dbReference type="SUPFAM" id="SSF89550">
    <property type="entry name" value="PHP domain-like"/>
    <property type="match status" value="1"/>
</dbReference>
<dbReference type="Gene3D" id="3.20.20.140">
    <property type="entry name" value="Metal-dependent hydrolases"/>
    <property type="match status" value="1"/>
</dbReference>
<evidence type="ECO:0000313" key="3">
    <source>
        <dbReference type="Proteomes" id="UP001183246"/>
    </source>
</evidence>
<dbReference type="PROSITE" id="PS51318">
    <property type="entry name" value="TAT"/>
    <property type="match status" value="1"/>
</dbReference>
<dbReference type="SMART" id="SM00481">
    <property type="entry name" value="POLIIIAc"/>
    <property type="match status" value="1"/>
</dbReference>
<protein>
    <submittedName>
        <fullName evidence="2">CehA/McbA family metallohydrolase</fullName>
    </submittedName>
</protein>
<dbReference type="CDD" id="cd07432">
    <property type="entry name" value="PHP_HisPPase"/>
    <property type="match status" value="1"/>
</dbReference>
<keyword evidence="3" id="KW-1185">Reference proteome</keyword>
<accession>A0ABU2MNG2</accession>
<evidence type="ECO:0000259" key="1">
    <source>
        <dbReference type="SMART" id="SM00481"/>
    </source>
</evidence>
<sequence length="502" mass="53284">MNRREVLRLGAATGGATAITLAPVEFAQAQGTSGDGTGTRTVRGHLATGAPDFVYLPVEVPVGVRRIAVSYTYDRPRVPAGTPGNALDIGVFDERGTDLPGRGFRGWSGGFRTEFAISAEEATPGYLAGPVNAGTWHIVLGPYTVAPQGLDYEVTITLDAGPAGTTPRPVYPPERAAGRGRAWYRGDCHLHTVYSDGARTPAEVAAAARAAGLDFIVTTEHNTSSGHGAWGGLWGDDLLVLCGEEVTTRNGHYLALGIDPGTFVDWRYRVRDDAYARYARRIHRAGGLVVPAHAHATCIGCSWRFGFREADAVELWNGPWTPEDELALASWETLLRDGRAWLPAMGNSDAHREPQAVGLPQTVVLADDLTRRAILDGIAAGRSYLAESADVELDFTVSDEHGRHAGIGERLDAPADAKVTVRLAASGVPDGVVRLISDQGVMRGERLPADGRGTVTWRTTVSNVAHVRAEIRHAPADGGASGLPGPMAAMTNPVFLGGSQDR</sequence>
<feature type="domain" description="Polymerase/histidinol phosphatase N-terminal" evidence="1">
    <location>
        <begin position="186"/>
        <end position="250"/>
    </location>
</feature>
<proteinExistence type="predicted"/>
<dbReference type="InterPro" id="IPR052018">
    <property type="entry name" value="PHP_domain"/>
</dbReference>
<name>A0ABU2MNG2_9ACTN</name>
<organism evidence="2 3">
    <name type="scientific">Streptomyces litchfieldiae</name>
    <dbReference type="NCBI Taxonomy" id="3075543"/>
    <lineage>
        <taxon>Bacteria</taxon>
        <taxon>Bacillati</taxon>
        <taxon>Actinomycetota</taxon>
        <taxon>Actinomycetes</taxon>
        <taxon>Kitasatosporales</taxon>
        <taxon>Streptomycetaceae</taxon>
        <taxon>Streptomyces</taxon>
    </lineage>
</organism>
<dbReference type="NCBIfam" id="NF038032">
    <property type="entry name" value="CehA_McbA_metalo"/>
    <property type="match status" value="1"/>
</dbReference>